<proteinExistence type="predicted"/>
<reference evidence="1" key="1">
    <citation type="journal article" date="2023" name="Science">
        <title>Genome structures resolve the early diversification of teleost fishes.</title>
        <authorList>
            <person name="Parey E."/>
            <person name="Louis A."/>
            <person name="Montfort J."/>
            <person name="Bouchez O."/>
            <person name="Roques C."/>
            <person name="Iampietro C."/>
            <person name="Lluch J."/>
            <person name="Castinel A."/>
            <person name="Donnadieu C."/>
            <person name="Desvignes T."/>
            <person name="Floi Bucao C."/>
            <person name="Jouanno E."/>
            <person name="Wen M."/>
            <person name="Mejri S."/>
            <person name="Dirks R."/>
            <person name="Jansen H."/>
            <person name="Henkel C."/>
            <person name="Chen W.J."/>
            <person name="Zahm M."/>
            <person name="Cabau C."/>
            <person name="Klopp C."/>
            <person name="Thompson A.W."/>
            <person name="Robinson-Rechavi M."/>
            <person name="Braasch I."/>
            <person name="Lecointre G."/>
            <person name="Bobe J."/>
            <person name="Postlethwait J.H."/>
            <person name="Berthelot C."/>
            <person name="Roest Crollius H."/>
            <person name="Guiguen Y."/>
        </authorList>
    </citation>
    <scope>NUCLEOTIDE SEQUENCE</scope>
    <source>
        <strain evidence="1">NC1722</strain>
    </source>
</reference>
<dbReference type="PANTHER" id="PTHR47456">
    <property type="entry name" value="PHD-TYPE DOMAIN-CONTAINING PROTEIN"/>
    <property type="match status" value="1"/>
</dbReference>
<dbReference type="GO" id="GO:0003700">
    <property type="term" value="F:DNA-binding transcription factor activity"/>
    <property type="evidence" value="ECO:0007669"/>
    <property type="project" value="InterPro"/>
</dbReference>
<dbReference type="Proteomes" id="UP001221898">
    <property type="component" value="Unassembled WGS sequence"/>
</dbReference>
<evidence type="ECO:0000313" key="1">
    <source>
        <dbReference type="EMBL" id="KAJ8389407.1"/>
    </source>
</evidence>
<dbReference type="InterPro" id="IPR029309">
    <property type="entry name" value="CaRF"/>
</dbReference>
<name>A0AAD7RSH0_9TELE</name>
<dbReference type="EMBL" id="JAINUG010000182">
    <property type="protein sequence ID" value="KAJ8389407.1"/>
    <property type="molecule type" value="Genomic_DNA"/>
</dbReference>
<evidence type="ECO:0000313" key="2">
    <source>
        <dbReference type="Proteomes" id="UP001221898"/>
    </source>
</evidence>
<protein>
    <submittedName>
        <fullName evidence="1">Uncharacterized protein</fullName>
    </submittedName>
</protein>
<dbReference type="Pfam" id="PF15299">
    <property type="entry name" value="ALS2CR8"/>
    <property type="match status" value="1"/>
</dbReference>
<gene>
    <name evidence="1" type="ORF">AAFF_G00119450</name>
</gene>
<dbReference type="PANTHER" id="PTHR47456:SF1">
    <property type="entry name" value="PHD-TYPE DOMAIN-CONTAINING PROTEIN"/>
    <property type="match status" value="1"/>
</dbReference>
<sequence>MDVKKRMDESTDNLVTLETLLEGFHSDGDYIHGYVTDETRVHKAIEVYRRITAATFSVRTSTSLNFEPSKAEKDKFSTRSIKFTKSSCPNLNEDGIPFMHGGRKILECQFGPKREHEKKSEKDESATVPGLQTLEEMEHDYTPACGAATKRKRINIRGTRKKGCQAKISVVQVCRFPEYAVISKKCLSIQQIQLKEKLLQDLKDGKEMKIENRFYIDLPLDKAHSKHPLGDLSGMSQTVHPQIIQWIDQLVGEGLTDAMEIQAKLRHLVNTRMSDTAAPNLHDRGYYPKLRDIKNHIYRAKVRRRITKLGHEDIAKLDHDYDMEERKCEPVDCADIYAEVILRQQSTNCTDNDSAIGRQREELLLELEVLRDMVHQCSDLPVLQRLTEDTRGMQERAQQFLGVSPEGLLHTPSD</sequence>
<keyword evidence="2" id="KW-1185">Reference proteome</keyword>
<dbReference type="AlphaFoldDB" id="A0AAD7RSH0"/>
<comment type="caution">
    <text evidence="1">The sequence shown here is derived from an EMBL/GenBank/DDBJ whole genome shotgun (WGS) entry which is preliminary data.</text>
</comment>
<organism evidence="1 2">
    <name type="scientific">Aldrovandia affinis</name>
    <dbReference type="NCBI Taxonomy" id="143900"/>
    <lineage>
        <taxon>Eukaryota</taxon>
        <taxon>Metazoa</taxon>
        <taxon>Chordata</taxon>
        <taxon>Craniata</taxon>
        <taxon>Vertebrata</taxon>
        <taxon>Euteleostomi</taxon>
        <taxon>Actinopterygii</taxon>
        <taxon>Neopterygii</taxon>
        <taxon>Teleostei</taxon>
        <taxon>Notacanthiformes</taxon>
        <taxon>Halosauridae</taxon>
        <taxon>Aldrovandia</taxon>
    </lineage>
</organism>
<accession>A0AAD7RSH0</accession>